<evidence type="ECO:0000256" key="2">
    <source>
        <dbReference type="ARBA" id="ARBA00005272"/>
    </source>
</evidence>
<keyword evidence="5" id="KW-0560">Oxidoreductase</keyword>
<dbReference type="InterPro" id="IPR036188">
    <property type="entry name" value="FAD/NAD-bd_sf"/>
</dbReference>
<keyword evidence="8" id="KW-1185">Reference proteome</keyword>
<keyword evidence="4" id="KW-0274">FAD</keyword>
<sequence length="478" mass="51580">MINKRRKYVTIAHCAIIKVDLLRASLPRSGWKVEALLINVSVKERWMSDQIVIVGGGAGGLELACKLGRKLGSGHVTLVDRALYHIWKPSLHEVAAGTRDIHQEGLSYQMLAHDNKFRFVYGSMTALDNAGHSITVDAVTDESATELLPPRQIAFSKLVIAVGSVSNYFGIPGAEQNTISLNSTEDAEHFRVRLLKMLALADLKKEKNPDAGVDIVIVGGGATGVELAAELRDASSVYTDYDFPHLNPNRDVRITILEGAPRLLAPLTERVSKAASKLLQEREVRVVTDCRVASIAENFVTDANGNDYASDLCVWSAGIKAPDFLKGLGLPVIKSGQLEVDGFLKVAGAEHIYALGDCAACIGTDGKMVPPRAQAAHQQADYLVEMFVRASKGQPASDAPYVYKDHGSLVSFGRNTSVGTLMGSLTKLGWFVDGFFARMMYASLHLMHLNALLGPVRTGVTAAASGLMKHAKPSVKLH</sequence>
<evidence type="ECO:0000256" key="3">
    <source>
        <dbReference type="ARBA" id="ARBA00022630"/>
    </source>
</evidence>
<name>A0ABM5ZB15_9BURK</name>
<evidence type="ECO:0000259" key="6">
    <source>
        <dbReference type="Pfam" id="PF07992"/>
    </source>
</evidence>
<dbReference type="Gene3D" id="3.50.50.100">
    <property type="match status" value="1"/>
</dbReference>
<dbReference type="SUPFAM" id="SSF51905">
    <property type="entry name" value="FAD/NAD(P)-binding domain"/>
    <property type="match status" value="1"/>
</dbReference>
<dbReference type="PRINTS" id="PR00368">
    <property type="entry name" value="FADPNR"/>
</dbReference>
<dbReference type="InterPro" id="IPR023753">
    <property type="entry name" value="FAD/NAD-binding_dom"/>
</dbReference>
<accession>A0ABM5ZB15</accession>
<dbReference type="InterPro" id="IPR051169">
    <property type="entry name" value="NADH-Q_oxidoreductase"/>
</dbReference>
<dbReference type="Pfam" id="PF07992">
    <property type="entry name" value="Pyr_redox_2"/>
    <property type="match status" value="1"/>
</dbReference>
<comment type="similarity">
    <text evidence="2">Belongs to the NADH dehydrogenase family.</text>
</comment>
<proteinExistence type="inferred from homology"/>
<evidence type="ECO:0000313" key="8">
    <source>
        <dbReference type="Proteomes" id="UP000074914"/>
    </source>
</evidence>
<organism evidence="7 8">
    <name type="scientific">Collimonas pratensis</name>
    <dbReference type="NCBI Taxonomy" id="279113"/>
    <lineage>
        <taxon>Bacteria</taxon>
        <taxon>Pseudomonadati</taxon>
        <taxon>Pseudomonadota</taxon>
        <taxon>Betaproteobacteria</taxon>
        <taxon>Burkholderiales</taxon>
        <taxon>Oxalobacteraceae</taxon>
        <taxon>Collimonas</taxon>
    </lineage>
</organism>
<evidence type="ECO:0000256" key="5">
    <source>
        <dbReference type="ARBA" id="ARBA00023002"/>
    </source>
</evidence>
<dbReference type="PRINTS" id="PR00411">
    <property type="entry name" value="PNDRDTASEI"/>
</dbReference>
<reference evidence="7 8" key="1">
    <citation type="submission" date="2015-11" db="EMBL/GenBank/DDBJ databases">
        <title>Exploring the genomic traits of fungus-feeding bacterial genus Collimonas.</title>
        <authorList>
            <person name="Song C."/>
            <person name="Schmidt R."/>
            <person name="de Jager V."/>
            <person name="Krzyzanowska D."/>
            <person name="Jongedijk E."/>
            <person name="Cankar K."/>
            <person name="Beekwilder J."/>
            <person name="van Veen A."/>
            <person name="de Boer W."/>
            <person name="van Veen J.A."/>
            <person name="Garbeva P."/>
        </authorList>
    </citation>
    <scope>NUCLEOTIDE SEQUENCE [LARGE SCALE GENOMIC DNA]</scope>
    <source>
        <strain evidence="7 8">Ter291</strain>
    </source>
</reference>
<dbReference type="PANTHER" id="PTHR42913">
    <property type="entry name" value="APOPTOSIS-INDUCING FACTOR 1"/>
    <property type="match status" value="1"/>
</dbReference>
<dbReference type="EMBL" id="CP013236">
    <property type="protein sequence ID" value="AMP16404.1"/>
    <property type="molecule type" value="Genomic_DNA"/>
</dbReference>
<dbReference type="Proteomes" id="UP000074914">
    <property type="component" value="Chromosome"/>
</dbReference>
<dbReference type="PANTHER" id="PTHR42913:SF3">
    <property type="entry name" value="64 KDA MITOCHONDRIAL NADH DEHYDROGENASE (EUROFUNG)"/>
    <property type="match status" value="1"/>
</dbReference>
<comment type="cofactor">
    <cofactor evidence="1">
        <name>FAD</name>
        <dbReference type="ChEBI" id="CHEBI:57692"/>
    </cofactor>
</comment>
<evidence type="ECO:0000313" key="7">
    <source>
        <dbReference type="EMBL" id="AMP16404.1"/>
    </source>
</evidence>
<evidence type="ECO:0000256" key="4">
    <source>
        <dbReference type="ARBA" id="ARBA00022827"/>
    </source>
</evidence>
<protein>
    <submittedName>
        <fullName evidence="7">Pyridine nucleotide-disulfide oxidoreductase family protein</fullName>
    </submittedName>
</protein>
<feature type="domain" description="FAD/NAD(P)-binding" evidence="6">
    <location>
        <begin position="50"/>
        <end position="380"/>
    </location>
</feature>
<gene>
    <name evidence="7" type="ORF">CPter291_4174</name>
</gene>
<keyword evidence="3" id="KW-0285">Flavoprotein</keyword>
<evidence type="ECO:0000256" key="1">
    <source>
        <dbReference type="ARBA" id="ARBA00001974"/>
    </source>
</evidence>